<feature type="region of interest" description="Disordered" evidence="1">
    <location>
        <begin position="99"/>
        <end position="199"/>
    </location>
</feature>
<evidence type="ECO:0000256" key="1">
    <source>
        <dbReference type="SAM" id="MobiDB-lite"/>
    </source>
</evidence>
<accession>A0A8S0SV98</accession>
<dbReference type="EMBL" id="CACTIH010005527">
    <property type="protein sequence ID" value="CAA2996500.1"/>
    <property type="molecule type" value="Genomic_DNA"/>
</dbReference>
<protein>
    <submittedName>
        <fullName evidence="2">Uncharacterized protein</fullName>
    </submittedName>
</protein>
<evidence type="ECO:0000313" key="3">
    <source>
        <dbReference type="Proteomes" id="UP000594638"/>
    </source>
</evidence>
<dbReference type="AlphaFoldDB" id="A0A8S0SV98"/>
<feature type="compositionally biased region" description="Polar residues" evidence="1">
    <location>
        <begin position="166"/>
        <end position="180"/>
    </location>
</feature>
<gene>
    <name evidence="2" type="ORF">OLEA9_A020342</name>
</gene>
<feature type="compositionally biased region" description="Basic residues" evidence="1">
    <location>
        <begin position="1"/>
        <end position="14"/>
    </location>
</feature>
<feature type="compositionally biased region" description="Basic and acidic residues" evidence="1">
    <location>
        <begin position="33"/>
        <end position="48"/>
    </location>
</feature>
<dbReference type="Gramene" id="OE9A020342T7">
    <property type="protein sequence ID" value="OE9A020342C7"/>
    <property type="gene ID" value="OE9A020342"/>
</dbReference>
<organism evidence="2 3">
    <name type="scientific">Olea europaea subsp. europaea</name>
    <dbReference type="NCBI Taxonomy" id="158383"/>
    <lineage>
        <taxon>Eukaryota</taxon>
        <taxon>Viridiplantae</taxon>
        <taxon>Streptophyta</taxon>
        <taxon>Embryophyta</taxon>
        <taxon>Tracheophyta</taxon>
        <taxon>Spermatophyta</taxon>
        <taxon>Magnoliopsida</taxon>
        <taxon>eudicotyledons</taxon>
        <taxon>Gunneridae</taxon>
        <taxon>Pentapetalae</taxon>
        <taxon>asterids</taxon>
        <taxon>lamiids</taxon>
        <taxon>Lamiales</taxon>
        <taxon>Oleaceae</taxon>
        <taxon>Oleeae</taxon>
        <taxon>Olea</taxon>
    </lineage>
</organism>
<dbReference type="PANTHER" id="PTHR37187:SF7">
    <property type="entry name" value="EXPRESSED PROTEIN"/>
    <property type="match status" value="1"/>
</dbReference>
<feature type="compositionally biased region" description="Basic and acidic residues" evidence="1">
    <location>
        <begin position="153"/>
        <end position="165"/>
    </location>
</feature>
<evidence type="ECO:0000313" key="2">
    <source>
        <dbReference type="EMBL" id="CAA2996500.1"/>
    </source>
</evidence>
<feature type="region of interest" description="Disordered" evidence="1">
    <location>
        <begin position="1"/>
        <end position="80"/>
    </location>
</feature>
<dbReference type="OrthoDB" id="914290at2759"/>
<keyword evidence="3" id="KW-1185">Reference proteome</keyword>
<dbReference type="PANTHER" id="PTHR37187">
    <property type="entry name" value="EXPRESSED PROTEIN"/>
    <property type="match status" value="1"/>
</dbReference>
<feature type="compositionally biased region" description="Basic and acidic residues" evidence="1">
    <location>
        <begin position="111"/>
        <end position="136"/>
    </location>
</feature>
<name>A0A8S0SV98_OLEEU</name>
<reference evidence="2 3" key="1">
    <citation type="submission" date="2019-12" db="EMBL/GenBank/DDBJ databases">
        <authorList>
            <person name="Alioto T."/>
            <person name="Alioto T."/>
            <person name="Gomez Garrido J."/>
        </authorList>
    </citation>
    <scope>NUCLEOTIDE SEQUENCE [LARGE SCALE GENOMIC DNA]</scope>
</reference>
<dbReference type="Gramene" id="OE9A020342T1">
    <property type="protein sequence ID" value="OE9A020342C1"/>
    <property type="gene ID" value="OE9A020342"/>
</dbReference>
<proteinExistence type="predicted"/>
<sequence>MPSGAKKRKAAKKKKENESSSNTSNQHLSTVHSHGDDDSKNQDDKETDGGEVSSPASQDRHSYQQHFTEEEEEVEKGEHTSNFVFIEGVKNEGVNEQKIVVEEGSVVQVEKVLKHKDESEMKDDVVEHDELPEKSYDGGVSGSSSSSSNSSDDESHNFEKNKDTTHNASVDSAKAENSLSERPPEVIHGPLEEQAGDSIVQTCPVVGSEKVSLLNEEVKVNTSAPPDISEASYVSESVLKENGEKLKSAEENFVFSAGGMDAASDKEAVRASVQLAKNAAETSDAKECAVQVTDDKLTLSYSVTRVNDNNGAERQEDSQDPKPVVAHTLHPVQTTSWKNCCGLFELLTGSGR</sequence>
<feature type="compositionally biased region" description="Polar residues" evidence="1">
    <location>
        <begin position="19"/>
        <end position="32"/>
    </location>
</feature>
<dbReference type="Proteomes" id="UP000594638">
    <property type="component" value="Unassembled WGS sequence"/>
</dbReference>
<comment type="caution">
    <text evidence="2">The sequence shown here is derived from an EMBL/GenBank/DDBJ whole genome shotgun (WGS) entry which is preliminary data.</text>
</comment>